<dbReference type="OrthoDB" id="9792663at2"/>
<name>A0A1C3UEZ7_9HYPH</name>
<dbReference type="InterPro" id="IPR011611">
    <property type="entry name" value="PfkB_dom"/>
</dbReference>
<protein>
    <submittedName>
        <fullName evidence="4">Sugar or nucleoside kinase, ribokinase family</fullName>
    </submittedName>
</protein>
<dbReference type="InterPro" id="IPR029056">
    <property type="entry name" value="Ribokinase-like"/>
</dbReference>
<keyword evidence="5" id="KW-1185">Reference proteome</keyword>
<keyword evidence="1" id="KW-0808">Transferase</keyword>
<keyword evidence="2 4" id="KW-0418">Kinase</keyword>
<evidence type="ECO:0000259" key="3">
    <source>
        <dbReference type="Pfam" id="PF00294"/>
    </source>
</evidence>
<accession>A0A1C3UEZ7</accession>
<dbReference type="RefSeq" id="WP_141694419.1">
    <property type="nucleotide sequence ID" value="NZ_FMAG01000001.1"/>
</dbReference>
<dbReference type="PANTHER" id="PTHR10584:SF166">
    <property type="entry name" value="RIBOKINASE"/>
    <property type="match status" value="1"/>
</dbReference>
<feature type="domain" description="Carbohydrate kinase PfkB" evidence="3">
    <location>
        <begin position="174"/>
        <end position="258"/>
    </location>
</feature>
<organism evidence="4 5">
    <name type="scientific">Rhizobium multihospitium</name>
    <dbReference type="NCBI Taxonomy" id="410764"/>
    <lineage>
        <taxon>Bacteria</taxon>
        <taxon>Pseudomonadati</taxon>
        <taxon>Pseudomonadota</taxon>
        <taxon>Alphaproteobacteria</taxon>
        <taxon>Hyphomicrobiales</taxon>
        <taxon>Rhizobiaceae</taxon>
        <taxon>Rhizobium/Agrobacterium group</taxon>
        <taxon>Rhizobium</taxon>
    </lineage>
</organism>
<dbReference type="AlphaFoldDB" id="A0A1C3UEZ7"/>
<dbReference type="EMBL" id="FMAG01000001">
    <property type="protein sequence ID" value="SCB13927.1"/>
    <property type="molecule type" value="Genomic_DNA"/>
</dbReference>
<proteinExistence type="predicted"/>
<evidence type="ECO:0000256" key="1">
    <source>
        <dbReference type="ARBA" id="ARBA00022679"/>
    </source>
</evidence>
<reference evidence="5" key="1">
    <citation type="submission" date="2016-08" db="EMBL/GenBank/DDBJ databases">
        <authorList>
            <person name="Varghese N."/>
            <person name="Submissions Spin"/>
        </authorList>
    </citation>
    <scope>NUCLEOTIDE SEQUENCE [LARGE SCALE GENOMIC DNA]</scope>
    <source>
        <strain evidence="5">HAMBI 2975</strain>
    </source>
</reference>
<gene>
    <name evidence="4" type="ORF">GA0061103_2046</name>
</gene>
<dbReference type="SUPFAM" id="SSF53613">
    <property type="entry name" value="Ribokinase-like"/>
    <property type="match status" value="1"/>
</dbReference>
<dbReference type="STRING" id="410764.GA0061103_2046"/>
<dbReference type="PANTHER" id="PTHR10584">
    <property type="entry name" value="SUGAR KINASE"/>
    <property type="match status" value="1"/>
</dbReference>
<dbReference type="GO" id="GO:0016301">
    <property type="term" value="F:kinase activity"/>
    <property type="evidence" value="ECO:0007669"/>
    <property type="project" value="UniProtKB-KW"/>
</dbReference>
<dbReference type="Gene3D" id="3.40.1190.20">
    <property type="match status" value="1"/>
</dbReference>
<dbReference type="Pfam" id="PF00294">
    <property type="entry name" value="PfkB"/>
    <property type="match status" value="1"/>
</dbReference>
<evidence type="ECO:0000313" key="4">
    <source>
        <dbReference type="EMBL" id="SCB13927.1"/>
    </source>
</evidence>
<sequence>MPRVIVIGSVNHDRIWQLDAPLVPGGRIQFSSRTTRLGGGAFYTGLQLLELGADVAIVSRLMQDEQGQTALRSLSTAGFDTEYIVIAPGETAPLEIFLEPSGERTILAPTGRSQSLTVADKLSGAGVYINALALDESLVAQIDAQPLVLSQFPLRPATPRPADYVISSRDDVPDDLNLAWQRVGQIAGSRLKMLVLTNGIRPITLFDGSQAVEVEPAAKVDTTDTIGAGDRFAGSFLFALLQGQAPAAAAREASRITAEWLRRRNA</sequence>
<evidence type="ECO:0000313" key="5">
    <source>
        <dbReference type="Proteomes" id="UP000199101"/>
    </source>
</evidence>
<evidence type="ECO:0000256" key="2">
    <source>
        <dbReference type="ARBA" id="ARBA00022777"/>
    </source>
</evidence>
<dbReference type="Proteomes" id="UP000199101">
    <property type="component" value="Unassembled WGS sequence"/>
</dbReference>